<dbReference type="AlphaFoldDB" id="A0A955KX10"/>
<keyword evidence="1" id="KW-0812">Transmembrane</keyword>
<evidence type="ECO:0000313" key="3">
    <source>
        <dbReference type="Proteomes" id="UP000741282"/>
    </source>
</evidence>
<feature type="transmembrane region" description="Helical" evidence="1">
    <location>
        <begin position="164"/>
        <end position="187"/>
    </location>
</feature>
<reference evidence="2" key="1">
    <citation type="submission" date="2020-04" db="EMBL/GenBank/DDBJ databases">
        <authorList>
            <person name="Zhang T."/>
        </authorList>
    </citation>
    <scope>NUCLEOTIDE SEQUENCE</scope>
    <source>
        <strain evidence="2">HKST-UBA17</strain>
    </source>
</reference>
<proteinExistence type="predicted"/>
<accession>A0A955KX10</accession>
<feature type="transmembrane region" description="Helical" evidence="1">
    <location>
        <begin position="224"/>
        <end position="244"/>
    </location>
</feature>
<organism evidence="2 3">
    <name type="scientific">Candidatus Dojkabacteria bacterium</name>
    <dbReference type="NCBI Taxonomy" id="2099670"/>
    <lineage>
        <taxon>Bacteria</taxon>
        <taxon>Candidatus Dojkabacteria</taxon>
    </lineage>
</organism>
<feature type="transmembrane region" description="Helical" evidence="1">
    <location>
        <begin position="42"/>
        <end position="63"/>
    </location>
</feature>
<name>A0A955KX10_9BACT</name>
<reference evidence="2" key="2">
    <citation type="journal article" date="2021" name="Microbiome">
        <title>Successional dynamics and alternative stable states in a saline activated sludge microbial community over 9 years.</title>
        <authorList>
            <person name="Wang Y."/>
            <person name="Ye J."/>
            <person name="Ju F."/>
            <person name="Liu L."/>
            <person name="Boyd J.A."/>
            <person name="Deng Y."/>
            <person name="Parks D.H."/>
            <person name="Jiang X."/>
            <person name="Yin X."/>
            <person name="Woodcroft B.J."/>
            <person name="Tyson G.W."/>
            <person name="Hugenholtz P."/>
            <person name="Polz M.F."/>
            <person name="Zhang T."/>
        </authorList>
    </citation>
    <scope>NUCLEOTIDE SEQUENCE</scope>
    <source>
        <strain evidence="2">HKST-UBA17</strain>
    </source>
</reference>
<feature type="transmembrane region" description="Helical" evidence="1">
    <location>
        <begin position="75"/>
        <end position="95"/>
    </location>
</feature>
<dbReference type="Proteomes" id="UP000741282">
    <property type="component" value="Unassembled WGS sequence"/>
</dbReference>
<evidence type="ECO:0000256" key="1">
    <source>
        <dbReference type="SAM" id="Phobius"/>
    </source>
</evidence>
<comment type="caution">
    <text evidence="2">The sequence shown here is derived from an EMBL/GenBank/DDBJ whole genome shotgun (WGS) entry which is preliminary data.</text>
</comment>
<feature type="transmembrane region" description="Helical" evidence="1">
    <location>
        <begin position="16"/>
        <end position="36"/>
    </location>
</feature>
<evidence type="ECO:0000313" key="2">
    <source>
        <dbReference type="EMBL" id="MCA9376654.1"/>
    </source>
</evidence>
<sequence length="272" mass="30392">MAEQKSYVDNGKRGRMLTLAGLIGVGLFLLRGWGLIDINSNYDLLATSAGFFIFTYIGLLVAFKFKVTWRSMLVSISQSSIFVAGEVLFVMMFFFREFSRVSDFVFLSILLLIIVFVTYAIFLMTNIFNVASFKPIPLIQVASTASFIATVMMIYFISFALINLAIPMILMISLIFPIYIAIMANHFAQMSIRFRDSSIIIFSTAIVGLIAFLAVLFLGSRHELSAIVPASVVFGLIGLEMSFGKSEKKNVLLFQHILVVIAAFLVNILFNR</sequence>
<gene>
    <name evidence="2" type="ORF">KC685_01910</name>
</gene>
<feature type="transmembrane region" description="Helical" evidence="1">
    <location>
        <begin position="251"/>
        <end position="270"/>
    </location>
</feature>
<keyword evidence="1" id="KW-0472">Membrane</keyword>
<feature type="transmembrane region" description="Helical" evidence="1">
    <location>
        <begin position="101"/>
        <end position="124"/>
    </location>
</feature>
<feature type="transmembrane region" description="Helical" evidence="1">
    <location>
        <begin position="199"/>
        <end position="218"/>
    </location>
</feature>
<dbReference type="EMBL" id="JAGQLN010000005">
    <property type="protein sequence ID" value="MCA9376654.1"/>
    <property type="molecule type" value="Genomic_DNA"/>
</dbReference>
<keyword evidence="1" id="KW-1133">Transmembrane helix</keyword>
<feature type="transmembrane region" description="Helical" evidence="1">
    <location>
        <begin position="136"/>
        <end position="158"/>
    </location>
</feature>
<protein>
    <submittedName>
        <fullName evidence="2">Uncharacterized protein</fullName>
    </submittedName>
</protein>